<feature type="domain" description="Thioesterase" evidence="3">
    <location>
        <begin position="209"/>
        <end position="262"/>
    </location>
</feature>
<dbReference type="FunCoup" id="A0A194XTQ8">
    <property type="interactions" value="76"/>
</dbReference>
<dbReference type="RefSeq" id="XP_018077779.1">
    <property type="nucleotide sequence ID" value="XM_018214026.1"/>
</dbReference>
<name>A0A194XTQ8_MOLSC</name>
<dbReference type="GeneID" id="28823752"/>
<feature type="transmembrane region" description="Helical" evidence="2">
    <location>
        <begin position="90"/>
        <end position="112"/>
    </location>
</feature>
<keyword evidence="5" id="KW-1185">Reference proteome</keyword>
<protein>
    <recommendedName>
        <fullName evidence="3">Thioesterase domain-containing protein</fullName>
    </recommendedName>
</protein>
<dbReference type="Gene3D" id="3.10.129.10">
    <property type="entry name" value="Hotdog Thioesterase"/>
    <property type="match status" value="1"/>
</dbReference>
<evidence type="ECO:0000313" key="5">
    <source>
        <dbReference type="Proteomes" id="UP000070700"/>
    </source>
</evidence>
<organism evidence="4 5">
    <name type="scientific">Mollisia scopiformis</name>
    <name type="common">Conifer needle endophyte fungus</name>
    <name type="synonym">Phialocephala scopiformis</name>
    <dbReference type="NCBI Taxonomy" id="149040"/>
    <lineage>
        <taxon>Eukaryota</taxon>
        <taxon>Fungi</taxon>
        <taxon>Dikarya</taxon>
        <taxon>Ascomycota</taxon>
        <taxon>Pezizomycotina</taxon>
        <taxon>Leotiomycetes</taxon>
        <taxon>Helotiales</taxon>
        <taxon>Mollisiaceae</taxon>
        <taxon>Mollisia</taxon>
    </lineage>
</organism>
<sequence length="308" mass="34082">MITRLPTRIRLVSLASRPVSRSAIRCTHHIKSRPTAPRQLLLKSQHTRFYTPPPGSPPLESPQNPANLQSILPENHPPPPPSPKRSLKPYIYAATFFLLGTLLGQYTSLVLAPPPLPLPSTAEDNLMVSMIQNRASRLPIVQSLSNDPAWTHHDAYTSLPEHERAKRLTTGPLAGARGIGGYQRIFFNKESGETVTVIWMGGALAGWPGVTHGGVIATVMDESLGRCAIRRFKEKTGVTANLELDYLKPVVTNSFYVVRATPRVEGEAERKCWVTARLETLEGRVCVEAKALFVVPKRYRTREIGGQF</sequence>
<dbReference type="PANTHER" id="PTHR47260:SF1">
    <property type="entry name" value="UPF0644 PROTEIN PB2B4.06"/>
    <property type="match status" value="1"/>
</dbReference>
<dbReference type="SUPFAM" id="SSF54637">
    <property type="entry name" value="Thioesterase/thiol ester dehydrase-isomerase"/>
    <property type="match status" value="1"/>
</dbReference>
<dbReference type="Proteomes" id="UP000070700">
    <property type="component" value="Unassembled WGS sequence"/>
</dbReference>
<dbReference type="Pfam" id="PF03061">
    <property type="entry name" value="4HBT"/>
    <property type="match status" value="1"/>
</dbReference>
<proteinExistence type="predicted"/>
<dbReference type="PANTHER" id="PTHR47260">
    <property type="entry name" value="UPF0644 PROTEIN PB2B4.06"/>
    <property type="match status" value="1"/>
</dbReference>
<dbReference type="OrthoDB" id="506431at2759"/>
<dbReference type="AlphaFoldDB" id="A0A194XTQ8"/>
<dbReference type="InterPro" id="IPR029069">
    <property type="entry name" value="HotDog_dom_sf"/>
</dbReference>
<dbReference type="EMBL" id="KQ947405">
    <property type="protein sequence ID" value="KUJ23424.1"/>
    <property type="molecule type" value="Genomic_DNA"/>
</dbReference>
<keyword evidence="2" id="KW-0472">Membrane</keyword>
<dbReference type="CDD" id="cd03443">
    <property type="entry name" value="PaaI_thioesterase"/>
    <property type="match status" value="1"/>
</dbReference>
<evidence type="ECO:0000256" key="1">
    <source>
        <dbReference type="SAM" id="MobiDB-lite"/>
    </source>
</evidence>
<gene>
    <name evidence="4" type="ORF">LY89DRAFT_680180</name>
</gene>
<evidence type="ECO:0000259" key="3">
    <source>
        <dbReference type="Pfam" id="PF03061"/>
    </source>
</evidence>
<evidence type="ECO:0000256" key="2">
    <source>
        <dbReference type="SAM" id="Phobius"/>
    </source>
</evidence>
<keyword evidence="2" id="KW-1133">Transmembrane helix</keyword>
<accession>A0A194XTQ8</accession>
<feature type="region of interest" description="Disordered" evidence="1">
    <location>
        <begin position="47"/>
        <end position="85"/>
    </location>
</feature>
<dbReference type="InterPro" id="IPR006683">
    <property type="entry name" value="Thioestr_dom"/>
</dbReference>
<dbReference type="InParanoid" id="A0A194XTQ8"/>
<dbReference type="KEGG" id="psco:LY89DRAFT_680180"/>
<evidence type="ECO:0000313" key="4">
    <source>
        <dbReference type="EMBL" id="KUJ23424.1"/>
    </source>
</evidence>
<reference evidence="4 5" key="1">
    <citation type="submission" date="2015-10" db="EMBL/GenBank/DDBJ databases">
        <title>Full genome of DAOMC 229536 Phialocephala scopiformis, a fungal endophyte of spruce producing the potent anti-insectan compound rugulosin.</title>
        <authorList>
            <consortium name="DOE Joint Genome Institute"/>
            <person name="Walker A.K."/>
            <person name="Frasz S.L."/>
            <person name="Seifert K.A."/>
            <person name="Miller J.D."/>
            <person name="Mondo S.J."/>
            <person name="Labutti K."/>
            <person name="Lipzen A."/>
            <person name="Dockter R."/>
            <person name="Kennedy M."/>
            <person name="Grigoriev I.V."/>
            <person name="Spatafora J.W."/>
        </authorList>
    </citation>
    <scope>NUCLEOTIDE SEQUENCE [LARGE SCALE GENOMIC DNA]</scope>
    <source>
        <strain evidence="4 5">CBS 120377</strain>
    </source>
</reference>
<dbReference type="InterPro" id="IPR052061">
    <property type="entry name" value="PTE-AB_protein"/>
</dbReference>
<feature type="compositionally biased region" description="Pro residues" evidence="1">
    <location>
        <begin position="51"/>
        <end position="60"/>
    </location>
</feature>
<keyword evidence="2" id="KW-0812">Transmembrane</keyword>